<dbReference type="Gene3D" id="2.60.260.20">
    <property type="entry name" value="Urease metallochaperone UreE, N-terminal domain"/>
    <property type="match status" value="2"/>
</dbReference>
<sequence length="342" mass="38643">MHTSDSEMYDFSIKLLRKQVGAKMEGNDSSNKNLANKINDLSYFKSRLLKRLSETNPSSQPPASKYQEPNLIQIERLTEINVVKEVEVHQVLLFNNAIKRIKYTRHTPCNNCSATGIDLTSSQPYKLCPACRNVEGNVESCMVCNQYGKLIRIPCKNCLGKSYTNEAITLDIKLPITSQLNISVNYPGFGHIFPNNLKGDLTVVFKVIPSNFFVIKNNDIHVKALVDPILASIGGIIKVPTINKLINVRIPPGTKVGDQVIIKDMGLDARYDLETKTYYDKGSLIIQVVYADIMKSNDRSLGLEEAAKLPNVQVEHFNKLALREIKELKYNQQELQQEQQNW</sequence>
<dbReference type="STRING" id="1006581.GCW_01900"/>
<dbReference type="GO" id="GO:0051082">
    <property type="term" value="F:unfolded protein binding"/>
    <property type="evidence" value="ECO:0007669"/>
    <property type="project" value="InterPro"/>
</dbReference>
<dbReference type="Pfam" id="PF01556">
    <property type="entry name" value="DnaJ_C"/>
    <property type="match status" value="1"/>
</dbReference>
<dbReference type="InterPro" id="IPR008971">
    <property type="entry name" value="HSP40/DnaJ_pept-bd"/>
</dbReference>
<protein>
    <submittedName>
        <fullName evidence="2">DnaJ-like molecular chaperone</fullName>
    </submittedName>
</protein>
<feature type="domain" description="Chaperone DnaJ C-terminal" evidence="1">
    <location>
        <begin position="93"/>
        <end position="288"/>
    </location>
</feature>
<accession>A0A3B0PLH1</accession>
<dbReference type="PANTHER" id="PTHR43096:SF48">
    <property type="entry name" value="CHAPERONE PROTEIN DNAJ"/>
    <property type="match status" value="1"/>
</dbReference>
<dbReference type="SUPFAM" id="SSF49493">
    <property type="entry name" value="HSP40/DnaJ peptide-binding domain"/>
    <property type="match status" value="1"/>
</dbReference>
<gene>
    <name evidence="2" type="primary">dnaJ_8</name>
    <name evidence="2" type="ORF">NCTC10115_00758</name>
</gene>
<reference evidence="3" key="1">
    <citation type="submission" date="2018-06" db="EMBL/GenBank/DDBJ databases">
        <authorList>
            <consortium name="Pathogen Informatics"/>
        </authorList>
    </citation>
    <scope>NUCLEOTIDE SEQUENCE [LARGE SCALE GENOMIC DNA]</scope>
    <source>
        <strain evidence="3">NCTC10115</strain>
    </source>
</reference>
<organism evidence="2 3">
    <name type="scientific">Mycoplasmoides gallisepticum</name>
    <name type="common">Mycoplasma gallisepticum</name>
    <dbReference type="NCBI Taxonomy" id="2096"/>
    <lineage>
        <taxon>Bacteria</taxon>
        <taxon>Bacillati</taxon>
        <taxon>Mycoplasmatota</taxon>
        <taxon>Mycoplasmoidales</taxon>
        <taxon>Mycoplasmoidaceae</taxon>
        <taxon>Mycoplasmoides</taxon>
    </lineage>
</organism>
<evidence type="ECO:0000313" key="3">
    <source>
        <dbReference type="Proteomes" id="UP000260136"/>
    </source>
</evidence>
<dbReference type="Gene3D" id="2.10.230.10">
    <property type="entry name" value="Heat shock protein DnaJ, cysteine-rich domain"/>
    <property type="match status" value="1"/>
</dbReference>
<dbReference type="EMBL" id="LS991952">
    <property type="protein sequence ID" value="SYV94434.1"/>
    <property type="molecule type" value="Genomic_DNA"/>
</dbReference>
<name>A0A3B0PLH1_MYCGL</name>
<dbReference type="GO" id="GO:0005737">
    <property type="term" value="C:cytoplasm"/>
    <property type="evidence" value="ECO:0007669"/>
    <property type="project" value="TreeGrafter"/>
</dbReference>
<dbReference type="AlphaFoldDB" id="A0A3B0PLH1"/>
<dbReference type="NCBIfam" id="NF037946">
    <property type="entry name" value="terminal_TopJ"/>
    <property type="match status" value="1"/>
</dbReference>
<proteinExistence type="predicted"/>
<dbReference type="Proteomes" id="UP000260136">
    <property type="component" value="Chromosome"/>
</dbReference>
<dbReference type="GO" id="GO:0042026">
    <property type="term" value="P:protein refolding"/>
    <property type="evidence" value="ECO:0007669"/>
    <property type="project" value="TreeGrafter"/>
</dbReference>
<dbReference type="InterPro" id="IPR053693">
    <property type="entry name" value="DnaJ-like_chaperone"/>
</dbReference>
<dbReference type="InterPro" id="IPR002939">
    <property type="entry name" value="DnaJ_C"/>
</dbReference>
<dbReference type="PANTHER" id="PTHR43096">
    <property type="entry name" value="DNAJ HOMOLOG 1, MITOCHONDRIAL-RELATED"/>
    <property type="match status" value="1"/>
</dbReference>
<evidence type="ECO:0000259" key="1">
    <source>
        <dbReference type="Pfam" id="PF01556"/>
    </source>
</evidence>
<dbReference type="SUPFAM" id="SSF57938">
    <property type="entry name" value="DnaJ/Hsp40 cysteine-rich domain"/>
    <property type="match status" value="1"/>
</dbReference>
<evidence type="ECO:0000313" key="2">
    <source>
        <dbReference type="EMBL" id="SYV94434.1"/>
    </source>
</evidence>
<feature type="non-terminal residue" evidence="2">
    <location>
        <position position="342"/>
    </location>
</feature>
<dbReference type="InterPro" id="IPR036410">
    <property type="entry name" value="HSP_DnaJ_Cys-rich_dom_sf"/>
</dbReference>